<dbReference type="GO" id="GO:0005634">
    <property type="term" value="C:nucleus"/>
    <property type="evidence" value="ECO:0007669"/>
    <property type="project" value="TreeGrafter"/>
</dbReference>
<evidence type="ECO:0000256" key="1">
    <source>
        <dbReference type="ARBA" id="ARBA00006914"/>
    </source>
</evidence>
<dbReference type="Proteomes" id="UP000789342">
    <property type="component" value="Unassembled WGS sequence"/>
</dbReference>
<dbReference type="AlphaFoldDB" id="A0A9N9P0I0"/>
<dbReference type="InterPro" id="IPR041569">
    <property type="entry name" value="AAA_lid_3"/>
</dbReference>
<evidence type="ECO:0000259" key="4">
    <source>
        <dbReference type="Pfam" id="PF17862"/>
    </source>
</evidence>
<evidence type="ECO:0000256" key="2">
    <source>
        <dbReference type="ARBA" id="ARBA00022741"/>
    </source>
</evidence>
<organism evidence="5 6">
    <name type="scientific">Acaulospora morrowiae</name>
    <dbReference type="NCBI Taxonomy" id="94023"/>
    <lineage>
        <taxon>Eukaryota</taxon>
        <taxon>Fungi</taxon>
        <taxon>Fungi incertae sedis</taxon>
        <taxon>Mucoromycota</taxon>
        <taxon>Glomeromycotina</taxon>
        <taxon>Glomeromycetes</taxon>
        <taxon>Diversisporales</taxon>
        <taxon>Acaulosporaceae</taxon>
        <taxon>Acaulospora</taxon>
    </lineage>
</organism>
<sequence>LPTASERTEILKTLTKLTPLDNDVSLENIAQDSRCTDFSGADLASLVREAAVATLRATLYSGNEKHSEQNNEIHVNSSHFEIAFNKVASSVSKADKRKYDLLREKFGCATGNKVAGHAE</sequence>
<dbReference type="Pfam" id="PF17862">
    <property type="entry name" value="AAA_lid_3"/>
    <property type="match status" value="1"/>
</dbReference>
<comment type="similarity">
    <text evidence="1">Belongs to the AAA ATPase family.</text>
</comment>
<dbReference type="GO" id="GO:0042254">
    <property type="term" value="P:ribosome biogenesis"/>
    <property type="evidence" value="ECO:0007669"/>
    <property type="project" value="TreeGrafter"/>
</dbReference>
<protein>
    <submittedName>
        <fullName evidence="5">14442_t:CDS:1</fullName>
    </submittedName>
</protein>
<evidence type="ECO:0000256" key="3">
    <source>
        <dbReference type="ARBA" id="ARBA00022840"/>
    </source>
</evidence>
<feature type="non-terminal residue" evidence="5">
    <location>
        <position position="119"/>
    </location>
</feature>
<dbReference type="SUPFAM" id="SSF52540">
    <property type="entry name" value="P-loop containing nucleoside triphosphate hydrolases"/>
    <property type="match status" value="1"/>
</dbReference>
<dbReference type="GO" id="GO:0005524">
    <property type="term" value="F:ATP binding"/>
    <property type="evidence" value="ECO:0007669"/>
    <property type="project" value="UniProtKB-KW"/>
</dbReference>
<dbReference type="EMBL" id="CAJVPV010052505">
    <property type="protein sequence ID" value="CAG8780757.1"/>
    <property type="molecule type" value="Genomic_DNA"/>
</dbReference>
<name>A0A9N9P0I0_9GLOM</name>
<evidence type="ECO:0000313" key="5">
    <source>
        <dbReference type="EMBL" id="CAG8780757.1"/>
    </source>
</evidence>
<evidence type="ECO:0000313" key="6">
    <source>
        <dbReference type="Proteomes" id="UP000789342"/>
    </source>
</evidence>
<dbReference type="InterPro" id="IPR027417">
    <property type="entry name" value="P-loop_NTPase"/>
</dbReference>
<keyword evidence="3" id="KW-0067">ATP-binding</keyword>
<accession>A0A9N9P0I0</accession>
<keyword evidence="2" id="KW-0547">Nucleotide-binding</keyword>
<keyword evidence="6" id="KW-1185">Reference proteome</keyword>
<dbReference type="InterPro" id="IPR050168">
    <property type="entry name" value="AAA_ATPase_domain"/>
</dbReference>
<dbReference type="GO" id="GO:1990275">
    <property type="term" value="F:preribosome binding"/>
    <property type="evidence" value="ECO:0007669"/>
    <property type="project" value="TreeGrafter"/>
</dbReference>
<proteinExistence type="inferred from homology"/>
<dbReference type="PANTHER" id="PTHR23077">
    <property type="entry name" value="AAA-FAMILY ATPASE"/>
    <property type="match status" value="1"/>
</dbReference>
<reference evidence="5" key="1">
    <citation type="submission" date="2021-06" db="EMBL/GenBank/DDBJ databases">
        <authorList>
            <person name="Kallberg Y."/>
            <person name="Tangrot J."/>
            <person name="Rosling A."/>
        </authorList>
    </citation>
    <scope>NUCLEOTIDE SEQUENCE</scope>
    <source>
        <strain evidence="5">CL551</strain>
    </source>
</reference>
<feature type="domain" description="AAA ATPase AAA+ lid" evidence="4">
    <location>
        <begin position="23"/>
        <end position="68"/>
    </location>
</feature>
<dbReference type="GO" id="GO:0003723">
    <property type="term" value="F:RNA binding"/>
    <property type="evidence" value="ECO:0007669"/>
    <property type="project" value="TreeGrafter"/>
</dbReference>
<comment type="caution">
    <text evidence="5">The sequence shown here is derived from an EMBL/GenBank/DDBJ whole genome shotgun (WGS) entry which is preliminary data.</text>
</comment>
<dbReference type="GO" id="GO:0016887">
    <property type="term" value="F:ATP hydrolysis activity"/>
    <property type="evidence" value="ECO:0007669"/>
    <property type="project" value="TreeGrafter"/>
</dbReference>
<dbReference type="OrthoDB" id="10254455at2759"/>
<gene>
    <name evidence="5" type="ORF">AMORRO_LOCUS17295</name>
</gene>
<dbReference type="PANTHER" id="PTHR23077:SF171">
    <property type="entry name" value="NUCLEAR VALOSIN-CONTAINING PROTEIN-LIKE"/>
    <property type="match status" value="1"/>
</dbReference>
<dbReference type="Gene3D" id="1.10.8.60">
    <property type="match status" value="1"/>
</dbReference>